<evidence type="ECO:0000313" key="3">
    <source>
        <dbReference type="Proteomes" id="UP000295649"/>
    </source>
</evidence>
<feature type="chain" id="PRO_5046485570" evidence="1">
    <location>
        <begin position="21"/>
        <end position="88"/>
    </location>
</feature>
<evidence type="ECO:0000256" key="1">
    <source>
        <dbReference type="SAM" id="SignalP"/>
    </source>
</evidence>
<feature type="signal peptide" evidence="1">
    <location>
        <begin position="1"/>
        <end position="20"/>
    </location>
</feature>
<reference evidence="2 3" key="1">
    <citation type="submission" date="2019-03" db="EMBL/GenBank/DDBJ databases">
        <title>Systems level insights into methane cycling in arid and semi-arid ecosystems.</title>
        <authorList>
            <person name="Kalyuzhnaya M."/>
        </authorList>
    </citation>
    <scope>NUCLEOTIDE SEQUENCE [LARGE SCALE GENOMIC DNA]</scope>
    <source>
        <strain evidence="2 3">S-1</strain>
    </source>
</reference>
<keyword evidence="3" id="KW-1185">Reference proteome</keyword>
<organism evidence="2 3">
    <name type="scientific">Methylomonas methanica</name>
    <dbReference type="NCBI Taxonomy" id="421"/>
    <lineage>
        <taxon>Bacteria</taxon>
        <taxon>Pseudomonadati</taxon>
        <taxon>Pseudomonadota</taxon>
        <taxon>Gammaproteobacteria</taxon>
        <taxon>Methylococcales</taxon>
        <taxon>Methylococcaceae</taxon>
        <taxon>Methylomonas</taxon>
    </lineage>
</organism>
<gene>
    <name evidence="2" type="ORF">EDE11_1047</name>
</gene>
<accession>A0ABY2CQ29</accession>
<protein>
    <submittedName>
        <fullName evidence="2">Uncharacterized protein</fullName>
    </submittedName>
</protein>
<dbReference type="Proteomes" id="UP000295649">
    <property type="component" value="Unassembled WGS sequence"/>
</dbReference>
<proteinExistence type="predicted"/>
<sequence>MFRLAAILLIGMLCSGTALAHGDDWGHGHHRRHHHHHGHDYRPYFRMHSPARMGYYPPPPPRYFARPPLDYYGYPSRPMPRYDYRDRW</sequence>
<keyword evidence="1" id="KW-0732">Signal</keyword>
<evidence type="ECO:0000313" key="2">
    <source>
        <dbReference type="EMBL" id="TCV86066.1"/>
    </source>
</evidence>
<comment type="caution">
    <text evidence="2">The sequence shown here is derived from an EMBL/GenBank/DDBJ whole genome shotgun (WGS) entry which is preliminary data.</text>
</comment>
<name>A0ABY2CQ29_METMH</name>
<dbReference type="EMBL" id="SMCN01000004">
    <property type="protein sequence ID" value="TCV86066.1"/>
    <property type="molecule type" value="Genomic_DNA"/>
</dbReference>